<dbReference type="Proteomes" id="UP000008076">
    <property type="component" value="Unassembled WGS sequence"/>
</dbReference>
<dbReference type="SUPFAM" id="SSF53067">
    <property type="entry name" value="Actin-like ATPase domain"/>
    <property type="match status" value="1"/>
</dbReference>
<dbReference type="eggNOG" id="KOG0101">
    <property type="taxonomic scope" value="Eukaryota"/>
</dbReference>
<dbReference type="EC" id="1.3.1.74" evidence="4"/>
<dbReference type="RefSeq" id="XP_001737195.1">
    <property type="nucleotide sequence ID" value="XM_001737143.1"/>
</dbReference>
<proteinExistence type="inferred from homology"/>
<keyword evidence="4" id="KW-0346">Stress response</keyword>
<organism evidence="5">
    <name type="scientific">Entamoeba dispar (strain ATCC PRA-260 / SAW760)</name>
    <dbReference type="NCBI Taxonomy" id="370354"/>
    <lineage>
        <taxon>Eukaryota</taxon>
        <taxon>Amoebozoa</taxon>
        <taxon>Evosea</taxon>
        <taxon>Archamoebae</taxon>
        <taxon>Mastigamoebida</taxon>
        <taxon>Entamoebidae</taxon>
        <taxon>Entamoeba</taxon>
    </lineage>
</organism>
<evidence type="ECO:0000256" key="1">
    <source>
        <dbReference type="ARBA" id="ARBA00007381"/>
    </source>
</evidence>
<dbReference type="EMBL" id="DS549151">
    <property type="protein sequence ID" value="EDR26534.1"/>
    <property type="molecule type" value="Genomic_DNA"/>
</dbReference>
<dbReference type="GO" id="GO:0140662">
    <property type="term" value="F:ATP-dependent protein folding chaperone"/>
    <property type="evidence" value="ECO:0007669"/>
    <property type="project" value="InterPro"/>
</dbReference>
<keyword evidence="4" id="KW-0560">Oxidoreductase</keyword>
<dbReference type="GO" id="GO:0005524">
    <property type="term" value="F:ATP binding"/>
    <property type="evidence" value="ECO:0007669"/>
    <property type="project" value="UniProtKB-KW"/>
</dbReference>
<dbReference type="GO" id="GO:0032440">
    <property type="term" value="F:2-alkenal reductase [NAD(P)H] activity"/>
    <property type="evidence" value="ECO:0007669"/>
    <property type="project" value="UniProtKB-EC"/>
</dbReference>
<evidence type="ECO:0000313" key="4">
    <source>
        <dbReference type="EMBL" id="EDR26534.1"/>
    </source>
</evidence>
<dbReference type="InterPro" id="IPR043129">
    <property type="entry name" value="ATPase_NBD"/>
</dbReference>
<comment type="similarity">
    <text evidence="1">Belongs to the heat shock protein 70 family.</text>
</comment>
<keyword evidence="3" id="KW-0067">ATP-binding</keyword>
<keyword evidence="5" id="KW-1185">Reference proteome</keyword>
<gene>
    <name evidence="4" type="ORF">EDI_328650</name>
</gene>
<sequence length="142" mass="16052">MRIIGRDEDDVDYEDYPFEVKGRDNGIAYIECYNPLTQESEGFEPEEISGMILKYLYEIAQEKLGNHPISNVVVTVPVDFNDKQRDATLLACKLAGIKNVSIEDEPIAAIIEYKREYPNLLKKGDKIVVIDFGGTLDVTCCK</sequence>
<dbReference type="VEuPathDB" id="AmoebaDB:EDI_328650"/>
<name>B0EG13_ENTDS</name>
<dbReference type="InterPro" id="IPR013126">
    <property type="entry name" value="Hsp_70_fam"/>
</dbReference>
<dbReference type="GeneID" id="5882220"/>
<protein>
    <submittedName>
        <fullName evidence="4">Heat shock protein 70kD, putative</fullName>
        <ecNumber evidence="4">1.3.1.74</ecNumber>
    </submittedName>
</protein>
<dbReference type="OrthoDB" id="2401965at2759"/>
<dbReference type="Pfam" id="PF00012">
    <property type="entry name" value="HSP70"/>
    <property type="match status" value="1"/>
</dbReference>
<dbReference type="AlphaFoldDB" id="B0EG13"/>
<dbReference type="Gene3D" id="3.30.420.40">
    <property type="match status" value="2"/>
</dbReference>
<dbReference type="KEGG" id="edi:EDI_328650"/>
<dbReference type="FunFam" id="3.30.420.40:FF:000028">
    <property type="entry name" value="heat shock 70 kDa protein-like"/>
    <property type="match status" value="1"/>
</dbReference>
<keyword evidence="2" id="KW-0547">Nucleotide-binding</keyword>
<evidence type="ECO:0000313" key="5">
    <source>
        <dbReference type="Proteomes" id="UP000008076"/>
    </source>
</evidence>
<dbReference type="PANTHER" id="PTHR19375">
    <property type="entry name" value="HEAT SHOCK PROTEIN 70KDA"/>
    <property type="match status" value="1"/>
</dbReference>
<reference evidence="5" key="1">
    <citation type="submission" date="2007-12" db="EMBL/GenBank/DDBJ databases">
        <title>Annotation of Entamoeba dispar SAW760.</title>
        <authorList>
            <person name="Lorenzi H."/>
            <person name="Inman J."/>
            <person name="Schobel S."/>
            <person name="Amedeo P."/>
            <person name="Caler E."/>
        </authorList>
    </citation>
    <scope>NUCLEOTIDE SEQUENCE [LARGE SCALE GENOMIC DNA]</scope>
    <source>
        <strain evidence="5">ATCC PRA-260 / SAW760</strain>
    </source>
</reference>
<evidence type="ECO:0000256" key="3">
    <source>
        <dbReference type="ARBA" id="ARBA00022840"/>
    </source>
</evidence>
<accession>B0EG13</accession>
<evidence type="ECO:0000256" key="2">
    <source>
        <dbReference type="ARBA" id="ARBA00022741"/>
    </source>
</evidence>